<feature type="repeat" description="Solcar" evidence="9">
    <location>
        <begin position="124"/>
        <end position="208"/>
    </location>
</feature>
<dbReference type="Proteomes" id="UP000256970">
    <property type="component" value="Unassembled WGS sequence"/>
</dbReference>
<dbReference type="GO" id="GO:0048250">
    <property type="term" value="P:iron import into the mitochondrion"/>
    <property type="evidence" value="ECO:0007669"/>
    <property type="project" value="TreeGrafter"/>
</dbReference>
<dbReference type="Pfam" id="PF00153">
    <property type="entry name" value="Mito_carr"/>
    <property type="match status" value="3"/>
</dbReference>
<keyword evidence="7" id="KW-0496">Mitochondrion</keyword>
<feature type="repeat" description="Solcar" evidence="9">
    <location>
        <begin position="219"/>
        <end position="309"/>
    </location>
</feature>
<comment type="similarity">
    <text evidence="2 10">Belongs to the mitochondrial carrier (TC 2.A.29) family.</text>
</comment>
<feature type="compositionally biased region" description="Polar residues" evidence="11">
    <location>
        <begin position="12"/>
        <end position="24"/>
    </location>
</feature>
<dbReference type="InterPro" id="IPR018108">
    <property type="entry name" value="MCP_transmembrane"/>
</dbReference>
<evidence type="ECO:0000256" key="4">
    <source>
        <dbReference type="ARBA" id="ARBA00022692"/>
    </source>
</evidence>
<protein>
    <recommendedName>
        <fullName evidence="14">Mitochondrial carrier protein</fullName>
    </recommendedName>
</protein>
<dbReference type="GO" id="GO:0015093">
    <property type="term" value="F:ferrous iron transmembrane transporter activity"/>
    <property type="evidence" value="ECO:0007669"/>
    <property type="project" value="TreeGrafter"/>
</dbReference>
<dbReference type="SUPFAM" id="SSF103506">
    <property type="entry name" value="Mitochondrial carrier"/>
    <property type="match status" value="1"/>
</dbReference>
<keyword evidence="13" id="KW-1185">Reference proteome</keyword>
<evidence type="ECO:0000256" key="3">
    <source>
        <dbReference type="ARBA" id="ARBA00022448"/>
    </source>
</evidence>
<feature type="compositionally biased region" description="Basic and acidic residues" evidence="11">
    <location>
        <begin position="1"/>
        <end position="11"/>
    </location>
</feature>
<evidence type="ECO:0000256" key="9">
    <source>
        <dbReference type="PROSITE-ProRule" id="PRU00282"/>
    </source>
</evidence>
<organism evidence="12 13">
    <name type="scientific">Tetradesmus obliquus</name>
    <name type="common">Green alga</name>
    <name type="synonym">Acutodesmus obliquus</name>
    <dbReference type="NCBI Taxonomy" id="3088"/>
    <lineage>
        <taxon>Eukaryota</taxon>
        <taxon>Viridiplantae</taxon>
        <taxon>Chlorophyta</taxon>
        <taxon>core chlorophytes</taxon>
        <taxon>Chlorophyceae</taxon>
        <taxon>CS clade</taxon>
        <taxon>Sphaeropleales</taxon>
        <taxon>Scenedesmaceae</taxon>
        <taxon>Tetradesmus</taxon>
    </lineage>
</organism>
<keyword evidence="4 9" id="KW-0812">Transmembrane</keyword>
<feature type="region of interest" description="Disordered" evidence="11">
    <location>
        <begin position="1"/>
        <end position="24"/>
    </location>
</feature>
<dbReference type="GO" id="GO:0031966">
    <property type="term" value="C:mitochondrial membrane"/>
    <property type="evidence" value="ECO:0007669"/>
    <property type="project" value="UniProtKB-SubCell"/>
</dbReference>
<evidence type="ECO:0000256" key="8">
    <source>
        <dbReference type="ARBA" id="ARBA00023136"/>
    </source>
</evidence>
<sequence>MDQHAQLRRTADNLQTPEASSSTISDGRTFVAHMLAGAAAGITEHTAMYPVDTIKTRMQALSHPGQRLHGSVVRALRAVVRREGVAGLYRGVGAVAWGAGPAHAMYFATYEQAKQLLGGNRAGYQWLPTAAAGAIATIVNDGFMTPVDVVKQRLQVAHSPYKGLADCTRQILQHEGVGALYKSYRTTVLMNVPFTAMHFSVYEAAKKWLLHVDNEEAEERLSVQLVAGGLAGGAAAAVTTPLDVVKTRLQTEGVHSSKRYGTTAVLPVLRRIIQEEGMATIWRGMKPRVLFNAPAAAVSWGTYETMKDLLLGPEAQGHHHH</sequence>
<evidence type="ECO:0000313" key="12">
    <source>
        <dbReference type="EMBL" id="SZX76601.1"/>
    </source>
</evidence>
<evidence type="ECO:0000256" key="1">
    <source>
        <dbReference type="ARBA" id="ARBA00004225"/>
    </source>
</evidence>
<dbReference type="AlphaFoldDB" id="A0A383WGP3"/>
<evidence type="ECO:0000256" key="11">
    <source>
        <dbReference type="SAM" id="MobiDB-lite"/>
    </source>
</evidence>
<comment type="subcellular location">
    <subcellularLocation>
        <location evidence="1">Mitochondrion membrane</location>
        <topology evidence="1">Multi-pass membrane protein</topology>
    </subcellularLocation>
</comment>
<evidence type="ECO:0000256" key="2">
    <source>
        <dbReference type="ARBA" id="ARBA00006375"/>
    </source>
</evidence>
<dbReference type="EMBL" id="FNXT01001262">
    <property type="protein sequence ID" value="SZX76601.1"/>
    <property type="molecule type" value="Genomic_DNA"/>
</dbReference>
<evidence type="ECO:0008006" key="14">
    <source>
        <dbReference type="Google" id="ProtNLM"/>
    </source>
</evidence>
<proteinExistence type="inferred from homology"/>
<evidence type="ECO:0000256" key="10">
    <source>
        <dbReference type="RuleBase" id="RU000488"/>
    </source>
</evidence>
<gene>
    <name evidence="12" type="ORF">BQ4739_LOCUS16980</name>
</gene>
<keyword evidence="8 9" id="KW-0472">Membrane</keyword>
<dbReference type="PRINTS" id="PR00926">
    <property type="entry name" value="MITOCARRIER"/>
</dbReference>
<dbReference type="PROSITE" id="PS50920">
    <property type="entry name" value="SOLCAR"/>
    <property type="match status" value="3"/>
</dbReference>
<dbReference type="Gene3D" id="1.50.40.10">
    <property type="entry name" value="Mitochondrial carrier domain"/>
    <property type="match status" value="2"/>
</dbReference>
<dbReference type="PANTHER" id="PTHR45758">
    <property type="entry name" value="MITOFERRIN-1-RELATED"/>
    <property type="match status" value="1"/>
</dbReference>
<evidence type="ECO:0000256" key="6">
    <source>
        <dbReference type="ARBA" id="ARBA00022989"/>
    </source>
</evidence>
<accession>A0A383WGP3</accession>
<dbReference type="PANTHER" id="PTHR45758:SF4">
    <property type="entry name" value="MITOFERRIN-1"/>
    <property type="match status" value="1"/>
</dbReference>
<evidence type="ECO:0000256" key="7">
    <source>
        <dbReference type="ARBA" id="ARBA00023128"/>
    </source>
</evidence>
<keyword evidence="6" id="KW-1133">Transmembrane helix</keyword>
<keyword evidence="5" id="KW-0677">Repeat</keyword>
<keyword evidence="3 10" id="KW-0813">Transport</keyword>
<evidence type="ECO:0000256" key="5">
    <source>
        <dbReference type="ARBA" id="ARBA00022737"/>
    </source>
</evidence>
<name>A0A383WGP3_TETOB</name>
<feature type="repeat" description="Solcar" evidence="9">
    <location>
        <begin position="28"/>
        <end position="116"/>
    </location>
</feature>
<reference evidence="12 13" key="1">
    <citation type="submission" date="2016-10" db="EMBL/GenBank/DDBJ databases">
        <authorList>
            <person name="Cai Z."/>
        </authorList>
    </citation>
    <scope>NUCLEOTIDE SEQUENCE [LARGE SCALE GENOMIC DNA]</scope>
</reference>
<dbReference type="InterPro" id="IPR023395">
    <property type="entry name" value="MCP_dom_sf"/>
</dbReference>
<evidence type="ECO:0000313" key="13">
    <source>
        <dbReference type="Proteomes" id="UP000256970"/>
    </source>
</evidence>
<dbReference type="InterPro" id="IPR002067">
    <property type="entry name" value="MCP"/>
</dbReference>